<dbReference type="PANTHER" id="PTHR38899:SF1">
    <property type="entry name" value="PROTEIN KINASE"/>
    <property type="match status" value="1"/>
</dbReference>
<evidence type="ECO:0000313" key="3">
    <source>
        <dbReference type="Proteomes" id="UP000186817"/>
    </source>
</evidence>
<evidence type="ECO:0000256" key="1">
    <source>
        <dbReference type="SAM" id="MobiDB-lite"/>
    </source>
</evidence>
<accession>A0A1Q9DPJ1</accession>
<protein>
    <submittedName>
        <fullName evidence="2">Uncharacterized protein</fullName>
    </submittedName>
</protein>
<sequence>MASFPETRQARRRYSSWSQPLLAAGQLGDAGKTSSSSSSSHASESEEEEDEDEQVPMHKVHSLPPERSQNGGYAAANPRMRKVQSLSRKETACQSELRRILEDSAQIDQEHHGCEPGEELQGYEGKKASRIRQPTMERADRRRSQTFKSITIPEEVLQVADGSSPDSPTNHEEEYGDSERPTGPVRRRSGSLRTSLKVSINTDSIAASMEADEEAQRFLEPGSGAPAPKHPMDRNPEMEAQRAAAIEKVALAARKVTQKLEKQQQAMLSRRRKRYQSAPAAQLLSQARVAVEEASSEHFETTSVAGGIPAVAIFDWDDTLFPTRHVTEVVKAVHTKDGPLPAESPFYAELKAHAQVVEAILLAAREVVGRVSIVTLARRPWVETSASWYLPGVDFEKLMQDLEIEVFYAREHITRPHIYNAQLEEGVDMFVIAKRNAMLRCLRKLYGAKAKSMHVICVGDSTVEHLAIKEVLWCCPQEAGSYCKTIKLMSDPSVQNLTEELQVLTSWLQQIVVCVKDFDISFESEDFLEKMAAALGGTE</sequence>
<comment type="caution">
    <text evidence="2">The sequence shown here is derived from an EMBL/GenBank/DDBJ whole genome shotgun (WGS) entry which is preliminary data.</text>
</comment>
<feature type="region of interest" description="Disordered" evidence="1">
    <location>
        <begin position="1"/>
        <end position="93"/>
    </location>
</feature>
<evidence type="ECO:0000313" key="2">
    <source>
        <dbReference type="EMBL" id="OLP97090.1"/>
    </source>
</evidence>
<dbReference type="EMBL" id="LSRX01000446">
    <property type="protein sequence ID" value="OLP97090.1"/>
    <property type="molecule type" value="Genomic_DNA"/>
</dbReference>
<proteinExistence type="predicted"/>
<reference evidence="2 3" key="1">
    <citation type="submission" date="2016-02" db="EMBL/GenBank/DDBJ databases">
        <title>Genome analysis of coral dinoflagellate symbionts highlights evolutionary adaptations to a symbiotic lifestyle.</title>
        <authorList>
            <person name="Aranda M."/>
            <person name="Li Y."/>
            <person name="Liew Y.J."/>
            <person name="Baumgarten S."/>
            <person name="Simakov O."/>
            <person name="Wilson M."/>
            <person name="Piel J."/>
            <person name="Ashoor H."/>
            <person name="Bougouffa S."/>
            <person name="Bajic V.B."/>
            <person name="Ryu T."/>
            <person name="Ravasi T."/>
            <person name="Bayer T."/>
            <person name="Micklem G."/>
            <person name="Kim H."/>
            <person name="Bhak J."/>
            <person name="Lajeunesse T.C."/>
            <person name="Voolstra C.R."/>
        </authorList>
    </citation>
    <scope>NUCLEOTIDE SEQUENCE [LARGE SCALE GENOMIC DNA]</scope>
    <source>
        <strain evidence="2 3">CCMP2467</strain>
    </source>
</reference>
<name>A0A1Q9DPJ1_SYMMI</name>
<dbReference type="PANTHER" id="PTHR38899">
    <property type="entry name" value="DOMAIN OOKINETE PROTEIN, PUTATIVE-RELATED"/>
    <property type="match status" value="1"/>
</dbReference>
<feature type="region of interest" description="Disordered" evidence="1">
    <location>
        <begin position="107"/>
        <end position="196"/>
    </location>
</feature>
<feature type="compositionally biased region" description="Basic and acidic residues" evidence="1">
    <location>
        <begin position="169"/>
        <end position="180"/>
    </location>
</feature>
<dbReference type="Proteomes" id="UP000186817">
    <property type="component" value="Unassembled WGS sequence"/>
</dbReference>
<dbReference type="AlphaFoldDB" id="A0A1Q9DPJ1"/>
<keyword evidence="3" id="KW-1185">Reference proteome</keyword>
<gene>
    <name evidence="2" type="ORF">AK812_SmicGene20624</name>
</gene>
<dbReference type="OrthoDB" id="418119at2759"/>
<feature type="region of interest" description="Disordered" evidence="1">
    <location>
        <begin position="210"/>
        <end position="234"/>
    </location>
</feature>
<organism evidence="2 3">
    <name type="scientific">Symbiodinium microadriaticum</name>
    <name type="common">Dinoflagellate</name>
    <name type="synonym">Zooxanthella microadriatica</name>
    <dbReference type="NCBI Taxonomy" id="2951"/>
    <lineage>
        <taxon>Eukaryota</taxon>
        <taxon>Sar</taxon>
        <taxon>Alveolata</taxon>
        <taxon>Dinophyceae</taxon>
        <taxon>Suessiales</taxon>
        <taxon>Symbiodiniaceae</taxon>
        <taxon>Symbiodinium</taxon>
    </lineage>
</organism>
<feature type="compositionally biased region" description="Acidic residues" evidence="1">
    <location>
        <begin position="45"/>
        <end position="54"/>
    </location>
</feature>